<gene>
    <name evidence="2" type="ORF">OG2516_03523</name>
</gene>
<feature type="region of interest" description="Disordered" evidence="1">
    <location>
        <begin position="97"/>
        <end position="146"/>
    </location>
</feature>
<reference evidence="2 3" key="1">
    <citation type="journal article" date="2010" name="J. Bacteriol.">
        <title>Genome sequences of Oceanicola granulosus HTCC2516(T) and Oceanicola batsensis HTCC2597(TDelta).</title>
        <authorList>
            <person name="Thrash J.C."/>
            <person name="Cho J.C."/>
            <person name="Vergin K.L."/>
            <person name="Giovannoni S.J."/>
        </authorList>
    </citation>
    <scope>NUCLEOTIDE SEQUENCE [LARGE SCALE GENOMIC DNA]</scope>
    <source>
        <strain evidence="3">ATCC BAA-861 / DSM 15982 / KCTC 12143 / HTCC2516</strain>
    </source>
</reference>
<sequence length="406" mass="42886">MTNDTRSPNEIERDIERERTELAGTVRALQEKFTPEAVISELTRNFREHGGDVGQAVTRSVKQNPVALALTGVGLAWLMFGRSYDPLAENSRINYGRRHDHDDLQSPPPADSSYVGSKGYRTGRELPSHRSPTVTERSASSRTYPDWAREYDRGAFDADNEGGRGIGDKASDLAGRGKAGVSSAAGSVAGGAKSAGAGVAGAARSAGGAVSGAASSAGSAASGAARSAADRAARARDALAHGTENLSEAARERVIAARERAMDMRDRAARTASDSWNYSRDSATDFIEEQPLVAGALALAVGAALGSALPRTRYEDEYLGRYRDDLFDEAERIFHEEREKAERVGKAALGEASKIVDEKRADMDETAPGSKSAAEAAADEAKSAGKRVADAAKDEADNQNLGKPKS</sequence>
<feature type="compositionally biased region" description="Polar residues" evidence="1">
    <location>
        <begin position="130"/>
        <end position="143"/>
    </location>
</feature>
<dbReference type="Proteomes" id="UP000003635">
    <property type="component" value="Unassembled WGS sequence"/>
</dbReference>
<proteinExistence type="predicted"/>
<evidence type="ECO:0000313" key="2">
    <source>
        <dbReference type="EMBL" id="EAR49693.1"/>
    </source>
</evidence>
<dbReference type="EMBL" id="AAOT01000052">
    <property type="protein sequence ID" value="EAR49693.1"/>
    <property type="molecule type" value="Genomic_DNA"/>
</dbReference>
<feature type="region of interest" description="Disordered" evidence="1">
    <location>
        <begin position="351"/>
        <end position="406"/>
    </location>
</feature>
<keyword evidence="3" id="KW-1185">Reference proteome</keyword>
<dbReference type="InterPro" id="IPR022062">
    <property type="entry name" value="DUF3618"/>
</dbReference>
<evidence type="ECO:0008006" key="4">
    <source>
        <dbReference type="Google" id="ProtNLM"/>
    </source>
</evidence>
<dbReference type="OrthoDB" id="7471221at2"/>
<dbReference type="RefSeq" id="WP_007254234.1">
    <property type="nucleotide sequence ID" value="NZ_CH724107.1"/>
</dbReference>
<feature type="compositionally biased region" description="Basic and acidic residues" evidence="1">
    <location>
        <begin position="354"/>
        <end position="363"/>
    </location>
</feature>
<feature type="compositionally biased region" description="Low complexity" evidence="1">
    <location>
        <begin position="367"/>
        <end position="376"/>
    </location>
</feature>
<feature type="compositionally biased region" description="Basic and acidic residues" evidence="1">
    <location>
        <begin position="228"/>
        <end position="239"/>
    </location>
</feature>
<feature type="compositionally biased region" description="Low complexity" evidence="1">
    <location>
        <begin position="174"/>
        <end position="227"/>
    </location>
</feature>
<dbReference type="STRING" id="314256.OG2516_03523"/>
<feature type="compositionally biased region" description="Basic and acidic residues" evidence="1">
    <location>
        <begin position="379"/>
        <end position="396"/>
    </location>
</feature>
<evidence type="ECO:0000256" key="1">
    <source>
        <dbReference type="SAM" id="MobiDB-lite"/>
    </source>
</evidence>
<dbReference type="AlphaFoldDB" id="Q2CAI1"/>
<organism evidence="2 3">
    <name type="scientific">Oceanicola granulosus (strain ATCC BAA-861 / DSM 15982 / KCTC 12143 / HTCC2516)</name>
    <dbReference type="NCBI Taxonomy" id="314256"/>
    <lineage>
        <taxon>Bacteria</taxon>
        <taxon>Pseudomonadati</taxon>
        <taxon>Pseudomonadota</taxon>
        <taxon>Alphaproteobacteria</taxon>
        <taxon>Rhodobacterales</taxon>
        <taxon>Roseobacteraceae</taxon>
        <taxon>Oceanicola</taxon>
    </lineage>
</organism>
<name>Q2CAI1_OCEGH</name>
<comment type="caution">
    <text evidence="2">The sequence shown here is derived from an EMBL/GenBank/DDBJ whole genome shotgun (WGS) entry which is preliminary data.</text>
</comment>
<protein>
    <recommendedName>
        <fullName evidence="4">DUF3618 domain-containing protein</fullName>
    </recommendedName>
</protein>
<dbReference type="Pfam" id="PF12277">
    <property type="entry name" value="DUF3618"/>
    <property type="match status" value="1"/>
</dbReference>
<accession>Q2CAI1</accession>
<dbReference type="eggNOG" id="ENOG5032S24">
    <property type="taxonomic scope" value="Bacteria"/>
</dbReference>
<feature type="region of interest" description="Disordered" evidence="1">
    <location>
        <begin position="174"/>
        <end position="247"/>
    </location>
</feature>
<dbReference type="HOGENOM" id="CLU_056527_0_0_5"/>
<evidence type="ECO:0000313" key="3">
    <source>
        <dbReference type="Proteomes" id="UP000003635"/>
    </source>
</evidence>